<name>A0A9N7V1H8_PLEPL</name>
<accession>A0A9N7V1H8</accession>
<dbReference type="Proteomes" id="UP001153269">
    <property type="component" value="Unassembled WGS sequence"/>
</dbReference>
<organism evidence="2 3">
    <name type="scientific">Pleuronectes platessa</name>
    <name type="common">European plaice</name>
    <dbReference type="NCBI Taxonomy" id="8262"/>
    <lineage>
        <taxon>Eukaryota</taxon>
        <taxon>Metazoa</taxon>
        <taxon>Chordata</taxon>
        <taxon>Craniata</taxon>
        <taxon>Vertebrata</taxon>
        <taxon>Euteleostomi</taxon>
        <taxon>Actinopterygii</taxon>
        <taxon>Neopterygii</taxon>
        <taxon>Teleostei</taxon>
        <taxon>Neoteleostei</taxon>
        <taxon>Acanthomorphata</taxon>
        <taxon>Carangaria</taxon>
        <taxon>Pleuronectiformes</taxon>
        <taxon>Pleuronectoidei</taxon>
        <taxon>Pleuronectidae</taxon>
        <taxon>Pleuronectes</taxon>
    </lineage>
</organism>
<reference evidence="2" key="1">
    <citation type="submission" date="2020-03" db="EMBL/GenBank/DDBJ databases">
        <authorList>
            <person name="Weist P."/>
        </authorList>
    </citation>
    <scope>NUCLEOTIDE SEQUENCE</scope>
</reference>
<evidence type="ECO:0000256" key="1">
    <source>
        <dbReference type="SAM" id="MobiDB-lite"/>
    </source>
</evidence>
<comment type="caution">
    <text evidence="2">The sequence shown here is derived from an EMBL/GenBank/DDBJ whole genome shotgun (WGS) entry which is preliminary data.</text>
</comment>
<feature type="region of interest" description="Disordered" evidence="1">
    <location>
        <begin position="1"/>
        <end position="26"/>
    </location>
</feature>
<gene>
    <name evidence="2" type="ORF">PLEPLA_LOCUS31436</name>
</gene>
<protein>
    <submittedName>
        <fullName evidence="2">Uncharacterized protein</fullName>
    </submittedName>
</protein>
<evidence type="ECO:0000313" key="3">
    <source>
        <dbReference type="Proteomes" id="UP001153269"/>
    </source>
</evidence>
<proteinExistence type="predicted"/>
<dbReference type="EMBL" id="CADEAL010003168">
    <property type="protein sequence ID" value="CAB1443720.1"/>
    <property type="molecule type" value="Genomic_DNA"/>
</dbReference>
<keyword evidence="3" id="KW-1185">Reference proteome</keyword>
<sequence length="100" mass="10343">MSNASASCDPGVAPQQAQAGICSRDIPDPLKESRYMALDERANTSRASPAWLARKQSLAVVAIPAPLAPYGLPPASVSSRANRAGGARLASARCCHPSDI</sequence>
<dbReference type="AlphaFoldDB" id="A0A9N7V1H8"/>
<evidence type="ECO:0000313" key="2">
    <source>
        <dbReference type="EMBL" id="CAB1443720.1"/>
    </source>
</evidence>